<dbReference type="PANTHER" id="PTHR15160">
    <property type="entry name" value="VON HIPPEL-LINDAU PROTEIN"/>
    <property type="match status" value="1"/>
</dbReference>
<protein>
    <submittedName>
        <fullName evidence="3">Bifunctional nuclease family protein</fullName>
    </submittedName>
</protein>
<gene>
    <name evidence="3" type="ORF">NFC81_05690</name>
</gene>
<sequence length="174" mass="18818">MRTLLFILSFTLIFSSAVQAREPRLSPDNMVAVELVTVAMEPQSGSHVVLLREAQSGDVVPIFIGPEEARAIILAMESIATPRPMTHDTAAAVIRAMGGQLERVMVDALVGNSYYGLLDIRLQADPDTPIFVDSRPSDALALAVRLGAAILVAPEVLQSMRERDIETIDLGPRV</sequence>
<dbReference type="Pfam" id="PF02577">
    <property type="entry name" value="BFN_dom"/>
    <property type="match status" value="1"/>
</dbReference>
<evidence type="ECO:0000259" key="2">
    <source>
        <dbReference type="PROSITE" id="PS51658"/>
    </source>
</evidence>
<dbReference type="EMBL" id="CP101717">
    <property type="protein sequence ID" value="WLD59271.1"/>
    <property type="molecule type" value="Genomic_DNA"/>
</dbReference>
<dbReference type="PROSITE" id="PS51658">
    <property type="entry name" value="BFN"/>
    <property type="match status" value="1"/>
</dbReference>
<feature type="domain" description="BFN" evidence="2">
    <location>
        <begin position="30"/>
        <end position="164"/>
    </location>
</feature>
<dbReference type="RefSeq" id="WP_304996562.1">
    <property type="nucleotide sequence ID" value="NZ_CP101717.1"/>
</dbReference>
<dbReference type="SUPFAM" id="SSF103256">
    <property type="entry name" value="Hypothetical protein TM0160"/>
    <property type="match status" value="1"/>
</dbReference>
<evidence type="ECO:0000313" key="3">
    <source>
        <dbReference type="EMBL" id="WLD59271.1"/>
    </source>
</evidence>
<dbReference type="AlphaFoldDB" id="A0AB38YJ02"/>
<dbReference type="PANTHER" id="PTHR15160:SF1">
    <property type="entry name" value="VON HIPPEL-LINDAU DISEASE TUMOR SUPPRESSOR"/>
    <property type="match status" value="1"/>
</dbReference>
<proteinExistence type="predicted"/>
<dbReference type="InterPro" id="IPR036104">
    <property type="entry name" value="BFN_sf"/>
</dbReference>
<feature type="signal peptide" evidence="1">
    <location>
        <begin position="1"/>
        <end position="20"/>
    </location>
</feature>
<keyword evidence="1" id="KW-0732">Signal</keyword>
<dbReference type="GO" id="GO:0004518">
    <property type="term" value="F:nuclease activity"/>
    <property type="evidence" value="ECO:0007669"/>
    <property type="project" value="InterPro"/>
</dbReference>
<dbReference type="InterPro" id="IPR003729">
    <property type="entry name" value="Bi_nuclease_dom"/>
</dbReference>
<reference evidence="3" key="1">
    <citation type="submission" date="2022-07" db="EMBL/GenBank/DDBJ databases">
        <title>Complete genome sequence of Salinispirillum sp. LH10-3-1 capable of multiple carbohydrate inversion isolated from a soda lake.</title>
        <authorList>
            <person name="Liu J."/>
            <person name="Zhai Y."/>
            <person name="Zhang H."/>
            <person name="Yang H."/>
            <person name="Qu J."/>
            <person name="Li J."/>
        </authorList>
    </citation>
    <scope>NUCLEOTIDE SEQUENCE</scope>
    <source>
        <strain evidence="3">LH 10-3-1</strain>
    </source>
</reference>
<accession>A0AB38YJ02</accession>
<name>A0AB38YJ02_9GAMM</name>
<dbReference type="Gene3D" id="3.10.690.10">
    <property type="entry name" value="Bifunctional nuclease domain"/>
    <property type="match status" value="1"/>
</dbReference>
<feature type="chain" id="PRO_5044302191" evidence="1">
    <location>
        <begin position="21"/>
        <end position="174"/>
    </location>
</feature>
<evidence type="ECO:0000256" key="1">
    <source>
        <dbReference type="SAM" id="SignalP"/>
    </source>
</evidence>
<organism evidence="3">
    <name type="scientific">Salinispirillum sp. LH 10-3-1</name>
    <dbReference type="NCBI Taxonomy" id="2952525"/>
    <lineage>
        <taxon>Bacteria</taxon>
        <taxon>Pseudomonadati</taxon>
        <taxon>Pseudomonadota</taxon>
        <taxon>Gammaproteobacteria</taxon>
        <taxon>Oceanospirillales</taxon>
        <taxon>Saccharospirillaceae</taxon>
        <taxon>Salinispirillum</taxon>
    </lineage>
</organism>